<name>A0A261F7M4_9BIFI</name>
<evidence type="ECO:0000313" key="2">
    <source>
        <dbReference type="EMBL" id="OZG55141.1"/>
    </source>
</evidence>
<feature type="chain" id="PRO_5038467793" evidence="1">
    <location>
        <begin position="30"/>
        <end position="107"/>
    </location>
</feature>
<feature type="signal peptide" evidence="1">
    <location>
        <begin position="1"/>
        <end position="29"/>
    </location>
</feature>
<dbReference type="Proteomes" id="UP000228976">
    <property type="component" value="Unassembled WGS sequence"/>
</dbReference>
<dbReference type="EMBL" id="MWWU01000005">
    <property type="protein sequence ID" value="OZG55141.1"/>
    <property type="molecule type" value="Genomic_DNA"/>
</dbReference>
<dbReference type="RefSeq" id="WP_094690342.1">
    <property type="nucleotide sequence ID" value="NZ_JACBYZ010000001.1"/>
</dbReference>
<keyword evidence="3" id="KW-1185">Reference proteome</keyword>
<proteinExistence type="predicted"/>
<organism evidence="2 3">
    <name type="scientific">Aeriscardovia aeriphila</name>
    <dbReference type="NCBI Taxonomy" id="218139"/>
    <lineage>
        <taxon>Bacteria</taxon>
        <taxon>Bacillati</taxon>
        <taxon>Actinomycetota</taxon>
        <taxon>Actinomycetes</taxon>
        <taxon>Bifidobacteriales</taxon>
        <taxon>Bifidobacteriaceae</taxon>
        <taxon>Aeriscardovia</taxon>
    </lineage>
</organism>
<reference evidence="2 3" key="1">
    <citation type="journal article" date="2017" name="BMC Genomics">
        <title>Comparative genomic and phylogenomic analyses of the Bifidobacteriaceae family.</title>
        <authorList>
            <person name="Lugli G.A."/>
            <person name="Milani C."/>
            <person name="Turroni F."/>
            <person name="Duranti S."/>
            <person name="Mancabelli L."/>
            <person name="Mangifesta M."/>
            <person name="Ferrario C."/>
            <person name="Modesto M."/>
            <person name="Mattarelli P."/>
            <person name="Jiri K."/>
            <person name="van Sinderen D."/>
            <person name="Ventura M."/>
        </authorList>
    </citation>
    <scope>NUCLEOTIDE SEQUENCE [LARGE SCALE GENOMIC DNA]</scope>
    <source>
        <strain evidence="2 3">LMG 21773</strain>
    </source>
</reference>
<sequence>MTRRVKSLVAAGLAAALSLGIGGSLVSTAAADDSGLGKLGATSYKEADYISNASLEGLRDYMGVDVSQLSAERFKSIVDRAVLVEPLTDENSNYQQKWRITWNLSEA</sequence>
<keyword evidence="1" id="KW-0732">Signal</keyword>
<accession>A0A261F7M4</accession>
<gene>
    <name evidence="2" type="ORF">AEAE_1265</name>
</gene>
<evidence type="ECO:0000313" key="3">
    <source>
        <dbReference type="Proteomes" id="UP000228976"/>
    </source>
</evidence>
<evidence type="ECO:0000256" key="1">
    <source>
        <dbReference type="SAM" id="SignalP"/>
    </source>
</evidence>
<comment type="caution">
    <text evidence="2">The sequence shown here is derived from an EMBL/GenBank/DDBJ whole genome shotgun (WGS) entry which is preliminary data.</text>
</comment>
<dbReference type="AlphaFoldDB" id="A0A261F7M4"/>
<protein>
    <submittedName>
        <fullName evidence="2">Uncharacterized protein</fullName>
    </submittedName>
</protein>